<dbReference type="Proteomes" id="UP000054317">
    <property type="component" value="Unassembled WGS sequence"/>
</dbReference>
<reference evidence="2" key="1">
    <citation type="journal article" date="2012" name="Science">
        <title>The Paleozoic origin of enzymatic lignin decomposition reconstructed from 31 fungal genomes.</title>
        <authorList>
            <person name="Floudas D."/>
            <person name="Binder M."/>
            <person name="Riley R."/>
            <person name="Barry K."/>
            <person name="Blanchette R.A."/>
            <person name="Henrissat B."/>
            <person name="Martinez A.T."/>
            <person name="Otillar R."/>
            <person name="Spatafora J.W."/>
            <person name="Yadav J.S."/>
            <person name="Aerts A."/>
            <person name="Benoit I."/>
            <person name="Boyd A."/>
            <person name="Carlson A."/>
            <person name="Copeland A."/>
            <person name="Coutinho P.M."/>
            <person name="de Vries R.P."/>
            <person name="Ferreira P."/>
            <person name="Findley K."/>
            <person name="Foster B."/>
            <person name="Gaskell J."/>
            <person name="Glotzer D."/>
            <person name="Gorecki P."/>
            <person name="Heitman J."/>
            <person name="Hesse C."/>
            <person name="Hori C."/>
            <person name="Igarashi K."/>
            <person name="Jurgens J.A."/>
            <person name="Kallen N."/>
            <person name="Kersten P."/>
            <person name="Kohler A."/>
            <person name="Kuees U."/>
            <person name="Kumar T.K.A."/>
            <person name="Kuo A."/>
            <person name="LaButti K."/>
            <person name="Larrondo L.F."/>
            <person name="Lindquist E."/>
            <person name="Ling A."/>
            <person name="Lombard V."/>
            <person name="Lucas S."/>
            <person name="Lundell T."/>
            <person name="Martin R."/>
            <person name="McLaughlin D.J."/>
            <person name="Morgenstern I."/>
            <person name="Morin E."/>
            <person name="Murat C."/>
            <person name="Nagy L.G."/>
            <person name="Nolan M."/>
            <person name="Ohm R.A."/>
            <person name="Patyshakuliyeva A."/>
            <person name="Rokas A."/>
            <person name="Ruiz-Duenas F.J."/>
            <person name="Sabat G."/>
            <person name="Salamov A."/>
            <person name="Samejima M."/>
            <person name="Schmutz J."/>
            <person name="Slot J.C."/>
            <person name="St John F."/>
            <person name="Stenlid J."/>
            <person name="Sun H."/>
            <person name="Sun S."/>
            <person name="Syed K."/>
            <person name="Tsang A."/>
            <person name="Wiebenga A."/>
            <person name="Young D."/>
            <person name="Pisabarro A."/>
            <person name="Eastwood D.C."/>
            <person name="Martin F."/>
            <person name="Cullen D."/>
            <person name="Grigoriev I.V."/>
            <person name="Hibbett D.S."/>
        </authorList>
    </citation>
    <scope>NUCLEOTIDE SEQUENCE [LARGE SCALE GENOMIC DNA]</scope>
    <source>
        <strain evidence="2">FP-101664</strain>
    </source>
</reference>
<protein>
    <submittedName>
        <fullName evidence="1">Uncharacterized protein</fullName>
    </submittedName>
</protein>
<evidence type="ECO:0000313" key="2">
    <source>
        <dbReference type="Proteomes" id="UP000054317"/>
    </source>
</evidence>
<name>R7S813_TRAVS</name>
<dbReference type="EMBL" id="JH711798">
    <property type="protein sequence ID" value="EIW51807.1"/>
    <property type="molecule type" value="Genomic_DNA"/>
</dbReference>
<dbReference type="RefSeq" id="XP_008045353.1">
    <property type="nucleotide sequence ID" value="XM_008047162.1"/>
</dbReference>
<dbReference type="KEGG" id="tvs:TRAVEDRAFT_54232"/>
<dbReference type="AlphaFoldDB" id="R7S813"/>
<organism evidence="1 2">
    <name type="scientific">Trametes versicolor (strain FP-101664)</name>
    <name type="common">White-rot fungus</name>
    <name type="synonym">Coriolus versicolor</name>
    <dbReference type="NCBI Taxonomy" id="717944"/>
    <lineage>
        <taxon>Eukaryota</taxon>
        <taxon>Fungi</taxon>
        <taxon>Dikarya</taxon>
        <taxon>Basidiomycota</taxon>
        <taxon>Agaricomycotina</taxon>
        <taxon>Agaricomycetes</taxon>
        <taxon>Polyporales</taxon>
        <taxon>Polyporaceae</taxon>
        <taxon>Trametes</taxon>
    </lineage>
</organism>
<sequence>MHLPCQGRRRMAKCTEDGIMEQAECRQRWLTGERAIQASKWAWEPLNESRHLKARRGPLPGCLLTLSKVAVDLLRRSAVTARSSPAAHKECQLGAGVARSAGGGLQTRKTAGNSKVTVLAC</sequence>
<dbReference type="GeneID" id="19417339"/>
<proteinExistence type="predicted"/>
<evidence type="ECO:0000313" key="1">
    <source>
        <dbReference type="EMBL" id="EIW51807.1"/>
    </source>
</evidence>
<keyword evidence="2" id="KW-1185">Reference proteome</keyword>
<gene>
    <name evidence="1" type="ORF">TRAVEDRAFT_54232</name>
</gene>
<accession>R7S813</accession>